<dbReference type="InterPro" id="IPR012675">
    <property type="entry name" value="Beta-grasp_dom_sf"/>
</dbReference>
<keyword evidence="11" id="KW-1185">Reference proteome</keyword>
<keyword evidence="4" id="KW-0479">Metal-binding</keyword>
<dbReference type="PROSITE" id="PS51085">
    <property type="entry name" value="2FE2S_FER_2"/>
    <property type="match status" value="1"/>
</dbReference>
<evidence type="ECO:0000256" key="7">
    <source>
        <dbReference type="ARBA" id="ARBA00023014"/>
    </source>
</evidence>
<comment type="caution">
    <text evidence="10">The sequence shown here is derived from an EMBL/GenBank/DDBJ whole genome shotgun (WGS) entry which is preliminary data.</text>
</comment>
<sequence length="123" mass="13794">MGETTYSVEIVVPEDADSEQAGETVEVRVNEDDYVLAAARSQDVWLAADCRQGWCTTCAAELLEGEVDQSDAKRYFESDEEADMILPCTAKPRSDLKIRAFQYEEMLEHRAENDNPPGDSKLN</sequence>
<keyword evidence="2" id="KW-0813">Transport</keyword>
<comment type="similarity">
    <text evidence="1">Belongs to the 2Fe2S plant-type ferredoxin family.</text>
</comment>
<evidence type="ECO:0000256" key="8">
    <source>
        <dbReference type="ARBA" id="ARBA00034078"/>
    </source>
</evidence>
<dbReference type="PATRIC" id="fig|1008153.3.peg.1794"/>
<dbReference type="InterPro" id="IPR006058">
    <property type="entry name" value="2Fe2S_fd_BS"/>
</dbReference>
<evidence type="ECO:0000256" key="2">
    <source>
        <dbReference type="ARBA" id="ARBA00022448"/>
    </source>
</evidence>
<reference evidence="10 11" key="1">
    <citation type="submission" date="2016-02" db="EMBL/GenBank/DDBJ databases">
        <title>Genome sequence of Halalkalicoccus paucihalophilus DSM 24557.</title>
        <authorList>
            <person name="Poehlein A."/>
            <person name="Daniel R."/>
        </authorList>
    </citation>
    <scope>NUCLEOTIDE SEQUENCE [LARGE SCALE GENOMIC DNA]</scope>
    <source>
        <strain evidence="10 11">DSM 24557</strain>
    </source>
</reference>
<dbReference type="InterPro" id="IPR001041">
    <property type="entry name" value="2Fe-2S_ferredoxin-type"/>
</dbReference>
<gene>
    <name evidence="10" type="primary">fer1_5</name>
    <name evidence="10" type="ORF">HAPAU_17640</name>
</gene>
<dbReference type="AlphaFoldDB" id="A0A151AGF4"/>
<evidence type="ECO:0000259" key="9">
    <source>
        <dbReference type="PROSITE" id="PS51085"/>
    </source>
</evidence>
<dbReference type="EMBL" id="LTAZ01000004">
    <property type="protein sequence ID" value="KYH26664.1"/>
    <property type="molecule type" value="Genomic_DNA"/>
</dbReference>
<protein>
    <submittedName>
        <fullName evidence="10">Ferredoxin-1</fullName>
    </submittedName>
</protein>
<keyword evidence="7" id="KW-0411">Iron-sulfur</keyword>
<dbReference type="RefSeq" id="WP_066381548.1">
    <property type="nucleotide sequence ID" value="NZ_LTAZ01000004.1"/>
</dbReference>
<keyword evidence="3" id="KW-0001">2Fe-2S</keyword>
<evidence type="ECO:0000256" key="6">
    <source>
        <dbReference type="ARBA" id="ARBA00023004"/>
    </source>
</evidence>
<feature type="domain" description="2Fe-2S ferredoxin-type" evidence="9">
    <location>
        <begin position="6"/>
        <end position="104"/>
    </location>
</feature>
<dbReference type="SUPFAM" id="SSF54292">
    <property type="entry name" value="2Fe-2S ferredoxin-like"/>
    <property type="match status" value="1"/>
</dbReference>
<dbReference type="GO" id="GO:0051537">
    <property type="term" value="F:2 iron, 2 sulfur cluster binding"/>
    <property type="evidence" value="ECO:0007669"/>
    <property type="project" value="UniProtKB-KW"/>
</dbReference>
<dbReference type="Pfam" id="PF00111">
    <property type="entry name" value="Fer2"/>
    <property type="match status" value="1"/>
</dbReference>
<dbReference type="Gene3D" id="3.10.20.30">
    <property type="match status" value="1"/>
</dbReference>
<evidence type="ECO:0000313" key="10">
    <source>
        <dbReference type="EMBL" id="KYH26664.1"/>
    </source>
</evidence>
<name>A0A151AGF4_9EURY</name>
<comment type="cofactor">
    <cofactor evidence="8">
        <name>[2Fe-2S] cluster</name>
        <dbReference type="ChEBI" id="CHEBI:190135"/>
    </cofactor>
</comment>
<dbReference type="CDD" id="cd00207">
    <property type="entry name" value="fer2"/>
    <property type="match status" value="1"/>
</dbReference>
<evidence type="ECO:0000256" key="3">
    <source>
        <dbReference type="ARBA" id="ARBA00022714"/>
    </source>
</evidence>
<dbReference type="InterPro" id="IPR036010">
    <property type="entry name" value="2Fe-2S_ferredoxin-like_sf"/>
</dbReference>
<evidence type="ECO:0000256" key="5">
    <source>
        <dbReference type="ARBA" id="ARBA00022982"/>
    </source>
</evidence>
<dbReference type="PROSITE" id="PS00197">
    <property type="entry name" value="2FE2S_FER_1"/>
    <property type="match status" value="1"/>
</dbReference>
<keyword evidence="5" id="KW-0249">Electron transport</keyword>
<keyword evidence="6" id="KW-0408">Iron</keyword>
<dbReference type="OrthoDB" id="235534at2157"/>
<dbReference type="GO" id="GO:0046872">
    <property type="term" value="F:metal ion binding"/>
    <property type="evidence" value="ECO:0007669"/>
    <property type="project" value="UniProtKB-KW"/>
</dbReference>
<accession>A0A151AGF4</accession>
<organism evidence="10 11">
    <name type="scientific">Halalkalicoccus paucihalophilus</name>
    <dbReference type="NCBI Taxonomy" id="1008153"/>
    <lineage>
        <taxon>Archaea</taxon>
        <taxon>Methanobacteriati</taxon>
        <taxon>Methanobacteriota</taxon>
        <taxon>Stenosarchaea group</taxon>
        <taxon>Halobacteria</taxon>
        <taxon>Halobacteriales</taxon>
        <taxon>Halococcaceae</taxon>
        <taxon>Halalkalicoccus</taxon>
    </lineage>
</organism>
<evidence type="ECO:0000313" key="11">
    <source>
        <dbReference type="Proteomes" id="UP000075321"/>
    </source>
</evidence>
<dbReference type="PANTHER" id="PTHR43112:SF3">
    <property type="entry name" value="FERREDOXIN-2, CHLOROPLASTIC"/>
    <property type="match status" value="1"/>
</dbReference>
<dbReference type="PANTHER" id="PTHR43112">
    <property type="entry name" value="FERREDOXIN"/>
    <property type="match status" value="1"/>
</dbReference>
<dbReference type="Proteomes" id="UP000075321">
    <property type="component" value="Unassembled WGS sequence"/>
</dbReference>
<evidence type="ECO:0000256" key="1">
    <source>
        <dbReference type="ARBA" id="ARBA00007874"/>
    </source>
</evidence>
<proteinExistence type="inferred from homology"/>
<evidence type="ECO:0000256" key="4">
    <source>
        <dbReference type="ARBA" id="ARBA00022723"/>
    </source>
</evidence>